<reference evidence="1" key="1">
    <citation type="journal article" date="2010" name="ISME J.">
        <title>Metagenome of the Mediterranean deep chlorophyll maximum studied by direct and fosmid library 454 pyrosequencing.</title>
        <authorList>
            <person name="Ghai R."/>
            <person name="Martin-Cuadrado A.B."/>
            <person name="Molto A.G."/>
            <person name="Heredia I.G."/>
            <person name="Cabrera R."/>
            <person name="Martin J."/>
            <person name="Verdu M."/>
            <person name="Deschamps P."/>
            <person name="Moreira D."/>
            <person name="Lopez-Garcia P."/>
            <person name="Mira A."/>
            <person name="Rodriguez-Valera F."/>
        </authorList>
    </citation>
    <scope>NUCLEOTIDE SEQUENCE</scope>
</reference>
<organism evidence="1">
    <name type="scientific">uncultured archaeon MedDCM-OCT-S06-C18</name>
    <dbReference type="NCBI Taxonomy" id="743094"/>
    <lineage>
        <taxon>Archaea</taxon>
        <taxon>environmental samples</taxon>
    </lineage>
</organism>
<proteinExistence type="predicted"/>
<evidence type="ECO:0000313" key="1">
    <source>
        <dbReference type="EMBL" id="ADD93171.1"/>
    </source>
</evidence>
<name>D6PBS0_9ARCH</name>
<sequence length="228" mass="25624">MDEEALSSTSPFYTLDAFNGQWASHLVTAVEEAQDGNTSTWENYIAQHDDVAQRIKSQGIKEPRSYETIQWDAATLLFTVCVEITDDGRPLPLGDRLNRERFGRFPYGNGSALSYLLEYIRPNRSITDNDGQDIYDSIIDDLQMLSGGCTEEFRGHTMFESGFGGMNIQGYLSREQVRTLRKNLASRTWTASYEEPLDGGVADVAKHFIALLKAAERRQVGVVLRSHS</sequence>
<dbReference type="EMBL" id="GU942968">
    <property type="protein sequence ID" value="ADD93171.1"/>
    <property type="molecule type" value="Genomic_DNA"/>
</dbReference>
<accession>D6PBS0</accession>
<protein>
    <submittedName>
        <fullName evidence="1">Uncharacterized protein</fullName>
    </submittedName>
</protein>
<dbReference type="AlphaFoldDB" id="D6PBS0"/>